<feature type="compositionally biased region" description="Basic and acidic residues" evidence="5">
    <location>
        <begin position="8"/>
        <end position="22"/>
    </location>
</feature>
<dbReference type="PROSITE" id="PS51352">
    <property type="entry name" value="THIOREDOXIN_2"/>
    <property type="match status" value="1"/>
</dbReference>
<evidence type="ECO:0000313" key="8">
    <source>
        <dbReference type="Proteomes" id="UP000185744"/>
    </source>
</evidence>
<dbReference type="SUPFAM" id="SSF52833">
    <property type="entry name" value="Thioredoxin-like"/>
    <property type="match status" value="1"/>
</dbReference>
<keyword evidence="2" id="KW-0249">Electron transport</keyword>
<evidence type="ECO:0000256" key="3">
    <source>
        <dbReference type="ARBA" id="ARBA00023157"/>
    </source>
</evidence>
<comment type="caution">
    <text evidence="7">The sequence shown here is derived from an EMBL/GenBank/DDBJ whole genome shotgun (WGS) entry which is preliminary data.</text>
</comment>
<dbReference type="STRING" id="1903181.BTN85_0382"/>
<reference evidence="7" key="1">
    <citation type="submission" date="2016-12" db="EMBL/GenBank/DDBJ databases">
        <title>Discovery of methanogenic haloarchaea.</title>
        <authorList>
            <person name="Sorokin D.Y."/>
            <person name="Makarova K.S."/>
            <person name="Abbas B."/>
            <person name="Ferrer M."/>
            <person name="Golyshin P.N."/>
        </authorList>
    </citation>
    <scope>NUCLEOTIDE SEQUENCE [LARGE SCALE GENOMIC DNA]</scope>
    <source>
        <strain evidence="7">HMET1</strain>
    </source>
</reference>
<feature type="region of interest" description="Disordered" evidence="5">
    <location>
        <begin position="1"/>
        <end position="39"/>
    </location>
</feature>
<dbReference type="Proteomes" id="UP000185744">
    <property type="component" value="Unassembled WGS sequence"/>
</dbReference>
<keyword evidence="8" id="KW-1185">Reference proteome</keyword>
<dbReference type="GO" id="GO:0015035">
    <property type="term" value="F:protein-disulfide reductase activity"/>
    <property type="evidence" value="ECO:0007669"/>
    <property type="project" value="InterPro"/>
</dbReference>
<dbReference type="InterPro" id="IPR013766">
    <property type="entry name" value="Thioredoxin_domain"/>
</dbReference>
<gene>
    <name evidence="7" type="ORF">BTN85_0382</name>
</gene>
<dbReference type="Pfam" id="PF00085">
    <property type="entry name" value="Thioredoxin"/>
    <property type="match status" value="1"/>
</dbReference>
<dbReference type="Gene3D" id="3.40.30.10">
    <property type="entry name" value="Glutaredoxin"/>
    <property type="match status" value="1"/>
</dbReference>
<protein>
    <submittedName>
        <fullName evidence="7">Thioredoxin</fullName>
    </submittedName>
</protein>
<dbReference type="NCBIfam" id="TIGR01068">
    <property type="entry name" value="thioredoxin"/>
    <property type="match status" value="1"/>
</dbReference>
<evidence type="ECO:0000256" key="4">
    <source>
        <dbReference type="ARBA" id="ARBA00023284"/>
    </source>
</evidence>
<dbReference type="EMBL" id="MSDW01000001">
    <property type="protein sequence ID" value="OKY77905.1"/>
    <property type="molecule type" value="Genomic_DNA"/>
</dbReference>
<evidence type="ECO:0000313" key="7">
    <source>
        <dbReference type="EMBL" id="OKY77905.1"/>
    </source>
</evidence>
<dbReference type="GO" id="GO:0005737">
    <property type="term" value="C:cytoplasm"/>
    <property type="evidence" value="ECO:0007669"/>
    <property type="project" value="TreeGrafter"/>
</dbReference>
<dbReference type="InParanoid" id="A0A1Q6DU79"/>
<accession>A0A1Q6DU79</accession>
<organism evidence="7 8">
    <name type="scientific">Methanohalarchaeum thermophilum</name>
    <dbReference type="NCBI Taxonomy" id="1903181"/>
    <lineage>
        <taxon>Archaea</taxon>
        <taxon>Methanobacteriati</taxon>
        <taxon>Methanobacteriota</taxon>
        <taxon>Methanonatronarchaeia</taxon>
        <taxon>Methanonatronarchaeales</taxon>
        <taxon>Methanonatronarchaeaceae</taxon>
        <taxon>Candidatus Methanohalarchaeum</taxon>
    </lineage>
</organism>
<sequence>MNEDSDLDEIREKKMEEMKEKLGSGGNGGNSSQSDPIKLNSSNFETVINENNLVVVDAWAEWCGPCKMMDPVIEELAEEYSDISVGKLNVDDNQEIAAKFGIRSIPTLLFFKNGELVDRSTGALPKDQLKPKFEELKSS</sequence>
<dbReference type="InterPro" id="IPR036249">
    <property type="entry name" value="Thioredoxin-like_sf"/>
</dbReference>
<evidence type="ECO:0000256" key="1">
    <source>
        <dbReference type="ARBA" id="ARBA00022448"/>
    </source>
</evidence>
<dbReference type="FunCoup" id="A0A1Q6DU79">
    <property type="interactions" value="3"/>
</dbReference>
<evidence type="ECO:0000256" key="5">
    <source>
        <dbReference type="SAM" id="MobiDB-lite"/>
    </source>
</evidence>
<dbReference type="InterPro" id="IPR005746">
    <property type="entry name" value="Thioredoxin"/>
</dbReference>
<dbReference type="FunFam" id="3.40.30.10:FF:000001">
    <property type="entry name" value="Thioredoxin"/>
    <property type="match status" value="1"/>
</dbReference>
<dbReference type="CDD" id="cd02947">
    <property type="entry name" value="TRX_family"/>
    <property type="match status" value="1"/>
</dbReference>
<keyword evidence="3" id="KW-1015">Disulfide bond</keyword>
<evidence type="ECO:0000256" key="2">
    <source>
        <dbReference type="ARBA" id="ARBA00022982"/>
    </source>
</evidence>
<dbReference type="PANTHER" id="PTHR45663">
    <property type="entry name" value="GEO12009P1"/>
    <property type="match status" value="1"/>
</dbReference>
<dbReference type="AlphaFoldDB" id="A0A1Q6DU79"/>
<dbReference type="PANTHER" id="PTHR45663:SF11">
    <property type="entry name" value="GEO12009P1"/>
    <property type="match status" value="1"/>
</dbReference>
<feature type="domain" description="Thioredoxin" evidence="6">
    <location>
        <begin position="1"/>
        <end position="138"/>
    </location>
</feature>
<name>A0A1Q6DU79_METT1</name>
<evidence type="ECO:0000259" key="6">
    <source>
        <dbReference type="PROSITE" id="PS51352"/>
    </source>
</evidence>
<keyword evidence="4" id="KW-0676">Redox-active center</keyword>
<dbReference type="PRINTS" id="PR00421">
    <property type="entry name" value="THIOREDOXIN"/>
</dbReference>
<keyword evidence="1" id="KW-0813">Transport</keyword>
<proteinExistence type="predicted"/>